<reference evidence="5 6" key="1">
    <citation type="submission" date="2021-05" db="EMBL/GenBank/DDBJ databases">
        <title>Direct Submission.</title>
        <authorList>
            <person name="Li K."/>
            <person name="Gao J."/>
        </authorList>
    </citation>
    <scope>NUCLEOTIDE SEQUENCE [LARGE SCALE GENOMIC DNA]</scope>
    <source>
        <strain evidence="5 6">Mg02</strain>
    </source>
</reference>
<evidence type="ECO:0000256" key="1">
    <source>
        <dbReference type="SAM" id="MobiDB-lite"/>
    </source>
</evidence>
<keyword evidence="2" id="KW-0472">Membrane</keyword>
<dbReference type="InterPro" id="IPR001466">
    <property type="entry name" value="Beta-lactam-related"/>
</dbReference>
<keyword evidence="2" id="KW-1133">Transmembrane helix</keyword>
<evidence type="ECO:0000256" key="3">
    <source>
        <dbReference type="SAM" id="SignalP"/>
    </source>
</evidence>
<evidence type="ECO:0000256" key="2">
    <source>
        <dbReference type="SAM" id="Phobius"/>
    </source>
</evidence>
<dbReference type="Pfam" id="PF00144">
    <property type="entry name" value="Beta-lactamase"/>
    <property type="match status" value="1"/>
</dbReference>
<organism evidence="5 6">
    <name type="scientific">Nocardiopsis changdeensis</name>
    <dbReference type="NCBI Taxonomy" id="2831969"/>
    <lineage>
        <taxon>Bacteria</taxon>
        <taxon>Bacillati</taxon>
        <taxon>Actinomycetota</taxon>
        <taxon>Actinomycetes</taxon>
        <taxon>Streptosporangiales</taxon>
        <taxon>Nocardiopsidaceae</taxon>
        <taxon>Nocardiopsis</taxon>
    </lineage>
</organism>
<protein>
    <submittedName>
        <fullName evidence="5">Beta-lactamase family protein</fullName>
    </submittedName>
</protein>
<feature type="transmembrane region" description="Helical" evidence="2">
    <location>
        <begin position="493"/>
        <end position="515"/>
    </location>
</feature>
<dbReference type="InterPro" id="IPR050491">
    <property type="entry name" value="AmpC-like"/>
</dbReference>
<keyword evidence="2" id="KW-0812">Transmembrane</keyword>
<sequence>MTLPATARPARPVAPARRSGPARALRGVSALLGACALLLLSAAPSAAAAVASAPPPTAGAGPATPSPEAVDALVEDYREATGLPGAAVVLTHGTDIVHVGGYGTTPDGAPVTGGTPMAMASVSKSFTALAVLQLAEAGELDLDDPVREHLPEFTMADPRAERITVRQLLDQTSGMSDAEFASYSRGRETLTLRESVADLRGARLAAEPGTRWEYHNPNYQVAARLVEVVGGRPFADHLGEEVFAPLGMDATTTIDTDLDLPADARGHVVVLGLALPADEPPGFGNGSGGVVSTAEDMGAWLTAHTAGGRGPDGEETGLLSPEGFEELYTPSEASGSYALGWSLGRTASGARIVEHSGQIMTATSHQALLPESGHGIAVMANTGTSGAGASALAAALVELVDSGAAPERPGAEGAWAVWTDAVLLALAAATVPLGVRGVRRAGGWALARSGRARWATAARLLPYALPPVSAVTLHEVLGWLYQGRDMAWFQPPYLFPAFWAALVVCSLGCCAVLAARLARLAALTRPGRPGGPERSSAAGVRTDG</sequence>
<dbReference type="Proteomes" id="UP000676079">
    <property type="component" value="Chromosome"/>
</dbReference>
<dbReference type="SUPFAM" id="SSF56601">
    <property type="entry name" value="beta-lactamase/transpeptidase-like"/>
    <property type="match status" value="1"/>
</dbReference>
<evidence type="ECO:0000313" key="6">
    <source>
        <dbReference type="Proteomes" id="UP000676079"/>
    </source>
</evidence>
<name>A0ABX8BKY4_9ACTN</name>
<proteinExistence type="predicted"/>
<evidence type="ECO:0000313" key="5">
    <source>
        <dbReference type="EMBL" id="QUX22890.1"/>
    </source>
</evidence>
<keyword evidence="6" id="KW-1185">Reference proteome</keyword>
<feature type="region of interest" description="Disordered" evidence="1">
    <location>
        <begin position="1"/>
        <end position="20"/>
    </location>
</feature>
<dbReference type="InterPro" id="IPR012338">
    <property type="entry name" value="Beta-lactam/transpept-like"/>
</dbReference>
<dbReference type="Gene3D" id="3.40.710.10">
    <property type="entry name" value="DD-peptidase/beta-lactamase superfamily"/>
    <property type="match status" value="1"/>
</dbReference>
<feature type="signal peptide" evidence="3">
    <location>
        <begin position="1"/>
        <end position="48"/>
    </location>
</feature>
<feature type="domain" description="Beta-lactamase-related" evidence="4">
    <location>
        <begin position="70"/>
        <end position="394"/>
    </location>
</feature>
<feature type="chain" id="PRO_5045934192" evidence="3">
    <location>
        <begin position="49"/>
        <end position="544"/>
    </location>
</feature>
<feature type="transmembrane region" description="Helical" evidence="2">
    <location>
        <begin position="415"/>
        <end position="439"/>
    </location>
</feature>
<evidence type="ECO:0000259" key="4">
    <source>
        <dbReference type="Pfam" id="PF00144"/>
    </source>
</evidence>
<keyword evidence="3" id="KW-0732">Signal</keyword>
<feature type="transmembrane region" description="Helical" evidence="2">
    <location>
        <begin position="460"/>
        <end position="481"/>
    </location>
</feature>
<dbReference type="PANTHER" id="PTHR46825:SF9">
    <property type="entry name" value="BETA-LACTAMASE-RELATED DOMAIN-CONTAINING PROTEIN"/>
    <property type="match status" value="1"/>
</dbReference>
<dbReference type="PANTHER" id="PTHR46825">
    <property type="entry name" value="D-ALANYL-D-ALANINE-CARBOXYPEPTIDASE/ENDOPEPTIDASE AMPH"/>
    <property type="match status" value="1"/>
</dbReference>
<dbReference type="RefSeq" id="WP_220564103.1">
    <property type="nucleotide sequence ID" value="NZ_CP074133.1"/>
</dbReference>
<gene>
    <name evidence="5" type="ORF">KGD84_00240</name>
</gene>
<dbReference type="EMBL" id="CP074133">
    <property type="protein sequence ID" value="QUX22890.1"/>
    <property type="molecule type" value="Genomic_DNA"/>
</dbReference>
<accession>A0ABX8BKY4</accession>